<evidence type="ECO:0000313" key="2">
    <source>
        <dbReference type="EMBL" id="QZN94500.1"/>
    </source>
</evidence>
<protein>
    <submittedName>
        <fullName evidence="2">Type II secretion system pilot lipoprotein GspS</fullName>
    </submittedName>
</protein>
<dbReference type="Pfam" id="PF09691">
    <property type="entry name" value="T2SS_PulS_OutS"/>
    <property type="match status" value="1"/>
</dbReference>
<evidence type="ECO:0000256" key="1">
    <source>
        <dbReference type="SAM" id="SignalP"/>
    </source>
</evidence>
<name>A0ABX9ALA8_9ENTR</name>
<dbReference type="Proteomes" id="UP000825886">
    <property type="component" value="Chromosome"/>
</dbReference>
<dbReference type="RefSeq" id="WP_222157621.1">
    <property type="nucleotide sequence ID" value="NZ_CP081864.1"/>
</dbReference>
<dbReference type="PROSITE" id="PS51257">
    <property type="entry name" value="PROKAR_LIPOPROTEIN"/>
    <property type="match status" value="1"/>
</dbReference>
<accession>A0ABX9ALA8</accession>
<feature type="signal peptide" evidence="1">
    <location>
        <begin position="1"/>
        <end position="23"/>
    </location>
</feature>
<evidence type="ECO:0000313" key="3">
    <source>
        <dbReference type="Proteomes" id="UP000825886"/>
    </source>
</evidence>
<dbReference type="InterPro" id="IPR019114">
    <property type="entry name" value="Chap_lipoprot_PulS/OutS-like"/>
</dbReference>
<dbReference type="EMBL" id="CP081864">
    <property type="protein sequence ID" value="QZN94500.1"/>
    <property type="molecule type" value="Genomic_DNA"/>
</dbReference>
<gene>
    <name evidence="2" type="primary">gspS</name>
    <name evidence="2" type="ORF">K6K13_14440</name>
</gene>
<dbReference type="Gene3D" id="1.20.58.1630">
    <property type="entry name" value="Chaperone lipoprotein PulS/OutS"/>
    <property type="match status" value="1"/>
</dbReference>
<sequence length="133" mass="14484">MRSPLLTFSAVTLLCITLVGCLAPTRSITPASSVSSVSAAEQLNQIASLVAASRYLKSQCNRSDFPDDGTLQRAALAVAQQKGWNTAHFPQLASRSENLYQGLLQDGTSKEAQCSEFNRSLAPFIDFIRKDFR</sequence>
<organism evidence="2 3">
    <name type="scientific">Symbiopectobacterium purcellii</name>
    <dbReference type="NCBI Taxonomy" id="2871826"/>
    <lineage>
        <taxon>Bacteria</taxon>
        <taxon>Pseudomonadati</taxon>
        <taxon>Pseudomonadota</taxon>
        <taxon>Gammaproteobacteria</taxon>
        <taxon>Enterobacterales</taxon>
        <taxon>Enterobacteriaceae</taxon>
    </lineage>
</organism>
<reference evidence="2 3" key="1">
    <citation type="submission" date="2021-08" db="EMBL/GenBank/DDBJ databases">
        <title>Culture and genomic analysis of Symbiopectobacterium purcellii sp. nov. gen. nov., isolated from the leafhopper Empoasca decipiens.</title>
        <authorList>
            <person name="Nadal-Jimenez P."/>
            <person name="Siozios S."/>
            <person name="Halliday N."/>
            <person name="Camara M."/>
            <person name="Hurst G.D.D."/>
        </authorList>
    </citation>
    <scope>NUCLEOTIDE SEQUENCE [LARGE SCALE GENOMIC DNA]</scope>
    <source>
        <strain evidence="2 3">SyEd1</strain>
    </source>
</reference>
<dbReference type="InterPro" id="IPR005699">
    <property type="entry name" value="Chap_lipoprot_PulS/OutS"/>
</dbReference>
<proteinExistence type="predicted"/>
<dbReference type="NCBIfam" id="TIGR01004">
    <property type="entry name" value="PulS_OutS"/>
    <property type="match status" value="1"/>
</dbReference>
<keyword evidence="1" id="KW-0732">Signal</keyword>
<keyword evidence="2" id="KW-0449">Lipoprotein</keyword>
<feature type="chain" id="PRO_5046366637" evidence="1">
    <location>
        <begin position="24"/>
        <end position="133"/>
    </location>
</feature>
<keyword evidence="3" id="KW-1185">Reference proteome</keyword>
<dbReference type="InterPro" id="IPR038432">
    <property type="entry name" value="PulS/OutS-like_sf"/>
</dbReference>